<reference evidence="2" key="1">
    <citation type="submission" date="2022-11" db="EMBL/GenBank/DDBJ databases">
        <title>Minimal conservation of predation-associated metabolite biosynthetic gene clusters underscores biosynthetic potential of Myxococcota including descriptions for ten novel species: Archangium lansinium sp. nov., Myxococcus landrumus sp. nov., Nannocystis bai.</title>
        <authorList>
            <person name="Ahearne A."/>
            <person name="Stevens C."/>
            <person name="Phillips K."/>
        </authorList>
    </citation>
    <scope>NUCLEOTIDE SEQUENCE</scope>
    <source>
        <strain evidence="2">Na p29</strain>
    </source>
</reference>
<keyword evidence="1" id="KW-0812">Transmembrane</keyword>
<sequence length="85" mass="8866">MARTERLVALDRIMALQRRNAARPGLSDGLAAAALAASLGLWTLWGPDWGGSAGAILPLLTGLLVVTWLVGHDWGAEAVGHEDPA</sequence>
<dbReference type="AlphaFoldDB" id="A0A9X3EWD3"/>
<evidence type="ECO:0000256" key="1">
    <source>
        <dbReference type="SAM" id="Phobius"/>
    </source>
</evidence>
<dbReference type="EMBL" id="JAPNKE010000002">
    <property type="protein sequence ID" value="MCY1010715.1"/>
    <property type="molecule type" value="Genomic_DNA"/>
</dbReference>
<keyword evidence="1" id="KW-1133">Transmembrane helix</keyword>
<organism evidence="2 3">
    <name type="scientific">Nannocystis pusilla</name>
    <dbReference type="NCBI Taxonomy" id="889268"/>
    <lineage>
        <taxon>Bacteria</taxon>
        <taxon>Pseudomonadati</taxon>
        <taxon>Myxococcota</taxon>
        <taxon>Polyangia</taxon>
        <taxon>Nannocystales</taxon>
        <taxon>Nannocystaceae</taxon>
        <taxon>Nannocystis</taxon>
    </lineage>
</organism>
<feature type="transmembrane region" description="Helical" evidence="1">
    <location>
        <begin position="21"/>
        <end position="45"/>
    </location>
</feature>
<dbReference type="Proteomes" id="UP001150924">
    <property type="component" value="Unassembled WGS sequence"/>
</dbReference>
<evidence type="ECO:0000313" key="3">
    <source>
        <dbReference type="Proteomes" id="UP001150924"/>
    </source>
</evidence>
<keyword evidence="1" id="KW-0472">Membrane</keyword>
<gene>
    <name evidence="2" type="ORF">OV079_35155</name>
</gene>
<name>A0A9X3EWD3_9BACT</name>
<dbReference type="RefSeq" id="WP_267773782.1">
    <property type="nucleotide sequence ID" value="NZ_JAPNKE010000002.1"/>
</dbReference>
<comment type="caution">
    <text evidence="2">The sequence shown here is derived from an EMBL/GenBank/DDBJ whole genome shotgun (WGS) entry which is preliminary data.</text>
</comment>
<feature type="transmembrane region" description="Helical" evidence="1">
    <location>
        <begin position="51"/>
        <end position="71"/>
    </location>
</feature>
<evidence type="ECO:0000313" key="2">
    <source>
        <dbReference type="EMBL" id="MCY1010715.1"/>
    </source>
</evidence>
<proteinExistence type="predicted"/>
<accession>A0A9X3EWD3</accession>
<protein>
    <submittedName>
        <fullName evidence="2">Uncharacterized protein</fullName>
    </submittedName>
</protein>
<keyword evidence="3" id="KW-1185">Reference proteome</keyword>